<evidence type="ECO:0000256" key="1">
    <source>
        <dbReference type="ARBA" id="ARBA00022527"/>
    </source>
</evidence>
<evidence type="ECO:0000256" key="5">
    <source>
        <dbReference type="ARBA" id="ARBA00022777"/>
    </source>
</evidence>
<dbReference type="InterPro" id="IPR011009">
    <property type="entry name" value="Kinase-like_dom_sf"/>
</dbReference>
<keyword evidence="5 11" id="KW-0418">Kinase</keyword>
<evidence type="ECO:0000259" key="9">
    <source>
        <dbReference type="PROSITE" id="PS50011"/>
    </source>
</evidence>
<gene>
    <name evidence="11" type="ORF">AYI69_g82</name>
</gene>
<dbReference type="InterPro" id="IPR008271">
    <property type="entry name" value="Ser/Thr_kinase_AS"/>
</dbReference>
<dbReference type="Proteomes" id="UP000187429">
    <property type="component" value="Unassembled WGS sequence"/>
</dbReference>
<evidence type="ECO:0000256" key="2">
    <source>
        <dbReference type="ARBA" id="ARBA00022553"/>
    </source>
</evidence>
<dbReference type="Gene3D" id="3.30.200.20">
    <property type="entry name" value="Phosphorylase Kinase, domain 1"/>
    <property type="match status" value="1"/>
</dbReference>
<evidence type="ECO:0000256" key="8">
    <source>
        <dbReference type="SAM" id="MobiDB-lite"/>
    </source>
</evidence>
<dbReference type="SUPFAM" id="SSF56112">
    <property type="entry name" value="Protein kinase-like (PK-like)"/>
    <property type="match status" value="1"/>
</dbReference>
<dbReference type="InterPro" id="IPR017892">
    <property type="entry name" value="Pkinase_C"/>
</dbReference>
<dbReference type="GO" id="GO:0005524">
    <property type="term" value="F:ATP binding"/>
    <property type="evidence" value="ECO:0007669"/>
    <property type="project" value="UniProtKB-UniRule"/>
</dbReference>
<dbReference type="SMART" id="SM00133">
    <property type="entry name" value="S_TK_X"/>
    <property type="match status" value="1"/>
</dbReference>
<dbReference type="SMART" id="SM00220">
    <property type="entry name" value="S_TKc"/>
    <property type="match status" value="1"/>
</dbReference>
<dbReference type="FunFam" id="1.10.510.10:FF:000008">
    <property type="entry name" value="Non-specific serine/threonine protein kinase"/>
    <property type="match status" value="1"/>
</dbReference>
<dbReference type="OrthoDB" id="63267at2759"/>
<dbReference type="InterPro" id="IPR000961">
    <property type="entry name" value="AGC-kinase_C"/>
</dbReference>
<dbReference type="Pfam" id="PF00433">
    <property type="entry name" value="Pkinase_C"/>
    <property type="match status" value="1"/>
</dbReference>
<sequence length="523" mass="59387">MDFLKDRPKITDLDFCNNPNDEFELFDNDAAEAGNFQRISLENEIKHLSINSDNKSSHQKVSLDHFDVIKLIGSGGYGKVYLVKNKKTSKHYAMKALQKSSIVNHERHINFAKTERAILEIVKHPFIVSLHYAFQSKSRLYLIMDYVNGGELFYHMSKERIFSELQASFYSAEIVIAINHLHNNGIIYRDLKPENILLSANGHLKITDFGLSKLQLNFQSSDFSQSDPNNPFKTNTFCGTPSYMAPEIFDLQKPYEKSVDWWSLGILIYEMLTGKVPYKGKSHKQVYETILKKKIIFPNYLSSDSSNIIRKLLKKSPEQRLGFGSSGFENIKKQKFFAGINWKNMLLNSESITPPIVPIVNSESDYSNFDLTFTAQPISLFSNANALQKMQNLALLAENNAVPSPIIPNSDAYLANNYTGNNFLNNSSINYNKNHDNQHINTNVSPAVIPIPINSKLKNTDSKKHLQKNDCQNTTQNQEFSATPNFVNNIPSPQSYNSDSSLNKNSDNVFFGFSFVSESFISE</sequence>
<feature type="domain" description="Protein kinase" evidence="9">
    <location>
        <begin position="66"/>
        <end position="337"/>
    </location>
</feature>
<keyword evidence="3" id="KW-0808">Transferase</keyword>
<evidence type="ECO:0000256" key="6">
    <source>
        <dbReference type="ARBA" id="ARBA00022840"/>
    </source>
</evidence>
<dbReference type="InterPro" id="IPR000719">
    <property type="entry name" value="Prot_kinase_dom"/>
</dbReference>
<keyword evidence="12" id="KW-1185">Reference proteome</keyword>
<dbReference type="PROSITE" id="PS00107">
    <property type="entry name" value="PROTEIN_KINASE_ATP"/>
    <property type="match status" value="1"/>
</dbReference>
<keyword evidence="4 7" id="KW-0547">Nucleotide-binding</keyword>
<dbReference type="PROSITE" id="PS51285">
    <property type="entry name" value="AGC_KINASE_CTER"/>
    <property type="match status" value="1"/>
</dbReference>
<accession>A0A1R1YU06</accession>
<comment type="caution">
    <text evidence="11">The sequence shown here is derived from an EMBL/GenBank/DDBJ whole genome shotgun (WGS) entry which is preliminary data.</text>
</comment>
<dbReference type="EMBL" id="LSSM01000019">
    <property type="protein sequence ID" value="OMJ30378.1"/>
    <property type="molecule type" value="Genomic_DNA"/>
</dbReference>
<evidence type="ECO:0000256" key="7">
    <source>
        <dbReference type="PROSITE-ProRule" id="PRU10141"/>
    </source>
</evidence>
<feature type="binding site" evidence="7">
    <location>
        <position position="95"/>
    </location>
    <ligand>
        <name>ATP</name>
        <dbReference type="ChEBI" id="CHEBI:30616"/>
    </ligand>
</feature>
<feature type="compositionally biased region" description="Polar residues" evidence="8">
    <location>
        <begin position="479"/>
        <end position="494"/>
    </location>
</feature>
<dbReference type="AlphaFoldDB" id="A0A1R1YU06"/>
<organism evidence="11 12">
    <name type="scientific">Smittium culicis</name>
    <dbReference type="NCBI Taxonomy" id="133412"/>
    <lineage>
        <taxon>Eukaryota</taxon>
        <taxon>Fungi</taxon>
        <taxon>Fungi incertae sedis</taxon>
        <taxon>Zoopagomycota</taxon>
        <taxon>Kickxellomycotina</taxon>
        <taxon>Harpellomycetes</taxon>
        <taxon>Harpellales</taxon>
        <taxon>Legeriomycetaceae</taxon>
        <taxon>Smittium</taxon>
    </lineage>
</organism>
<reference evidence="12" key="1">
    <citation type="submission" date="2017-01" db="EMBL/GenBank/DDBJ databases">
        <authorList>
            <person name="Wang Y."/>
            <person name="White M."/>
            <person name="Kvist S."/>
            <person name="Moncalvo J.-M."/>
        </authorList>
    </citation>
    <scope>NUCLEOTIDE SEQUENCE [LARGE SCALE GENOMIC DNA]</scope>
    <source>
        <strain evidence="12">ID-206-W2</strain>
    </source>
</reference>
<dbReference type="PROSITE" id="PS00108">
    <property type="entry name" value="PROTEIN_KINASE_ST"/>
    <property type="match status" value="1"/>
</dbReference>
<name>A0A1R1YU06_9FUNG</name>
<keyword evidence="6 7" id="KW-0067">ATP-binding</keyword>
<dbReference type="PANTHER" id="PTHR24351">
    <property type="entry name" value="RIBOSOMAL PROTEIN S6 KINASE"/>
    <property type="match status" value="1"/>
</dbReference>
<dbReference type="InterPro" id="IPR045270">
    <property type="entry name" value="STKc_AGC"/>
</dbReference>
<feature type="domain" description="AGC-kinase C-terminal" evidence="10">
    <location>
        <begin position="338"/>
        <end position="523"/>
    </location>
</feature>
<dbReference type="PROSITE" id="PS50011">
    <property type="entry name" value="PROTEIN_KINASE_DOM"/>
    <property type="match status" value="1"/>
</dbReference>
<dbReference type="InterPro" id="IPR017441">
    <property type="entry name" value="Protein_kinase_ATP_BS"/>
</dbReference>
<protein>
    <submittedName>
        <fullName evidence="11">RAC-beta serine/threonine-protein kinase A</fullName>
    </submittedName>
</protein>
<feature type="region of interest" description="Disordered" evidence="8">
    <location>
        <begin position="479"/>
        <end position="500"/>
    </location>
</feature>
<dbReference type="Gene3D" id="1.10.510.10">
    <property type="entry name" value="Transferase(Phosphotransferase) domain 1"/>
    <property type="match status" value="1"/>
</dbReference>
<evidence type="ECO:0000256" key="4">
    <source>
        <dbReference type="ARBA" id="ARBA00022741"/>
    </source>
</evidence>
<dbReference type="Pfam" id="PF00069">
    <property type="entry name" value="Pkinase"/>
    <property type="match status" value="1"/>
</dbReference>
<evidence type="ECO:0000259" key="10">
    <source>
        <dbReference type="PROSITE" id="PS51285"/>
    </source>
</evidence>
<keyword evidence="2" id="KW-0597">Phosphoprotein</keyword>
<evidence type="ECO:0000313" key="12">
    <source>
        <dbReference type="Proteomes" id="UP000187429"/>
    </source>
</evidence>
<dbReference type="CDD" id="cd05123">
    <property type="entry name" value="STKc_AGC"/>
    <property type="match status" value="1"/>
</dbReference>
<dbReference type="GO" id="GO:0004674">
    <property type="term" value="F:protein serine/threonine kinase activity"/>
    <property type="evidence" value="ECO:0007669"/>
    <property type="project" value="UniProtKB-KW"/>
</dbReference>
<evidence type="ECO:0000256" key="3">
    <source>
        <dbReference type="ARBA" id="ARBA00022679"/>
    </source>
</evidence>
<evidence type="ECO:0000313" key="11">
    <source>
        <dbReference type="EMBL" id="OMJ30378.1"/>
    </source>
</evidence>
<dbReference type="FunFam" id="3.30.200.20:FF:000537">
    <property type="entry name" value="Non-specific serine/threonine protein kinase"/>
    <property type="match status" value="1"/>
</dbReference>
<keyword evidence="1" id="KW-0723">Serine/threonine-protein kinase</keyword>
<proteinExistence type="predicted"/>